<dbReference type="WBParaSite" id="HPBE_0000617401-mRNA-1">
    <property type="protein sequence ID" value="HPBE_0000617401-mRNA-1"/>
    <property type="gene ID" value="HPBE_0000617401"/>
</dbReference>
<organism evidence="2 3">
    <name type="scientific">Heligmosomoides polygyrus</name>
    <name type="common">Parasitic roundworm</name>
    <dbReference type="NCBI Taxonomy" id="6339"/>
    <lineage>
        <taxon>Eukaryota</taxon>
        <taxon>Metazoa</taxon>
        <taxon>Ecdysozoa</taxon>
        <taxon>Nematoda</taxon>
        <taxon>Chromadorea</taxon>
        <taxon>Rhabditida</taxon>
        <taxon>Rhabditina</taxon>
        <taxon>Rhabditomorpha</taxon>
        <taxon>Strongyloidea</taxon>
        <taxon>Heligmosomidae</taxon>
        <taxon>Heligmosomoides</taxon>
    </lineage>
</organism>
<evidence type="ECO:0000313" key="3">
    <source>
        <dbReference type="WBParaSite" id="HPBE_0000617401-mRNA-1"/>
    </source>
</evidence>
<reference evidence="1 2" key="1">
    <citation type="submission" date="2018-11" db="EMBL/GenBank/DDBJ databases">
        <authorList>
            <consortium name="Pathogen Informatics"/>
        </authorList>
    </citation>
    <scope>NUCLEOTIDE SEQUENCE [LARGE SCALE GENOMIC DNA]</scope>
</reference>
<dbReference type="PANTHER" id="PTHR21301:SF10">
    <property type="entry name" value="REVERSE TRANSCRIPTASE DOMAIN-CONTAINING PROTEIN"/>
    <property type="match status" value="1"/>
</dbReference>
<reference evidence="3" key="2">
    <citation type="submission" date="2019-09" db="UniProtKB">
        <authorList>
            <consortium name="WormBaseParasite"/>
        </authorList>
    </citation>
    <scope>IDENTIFICATION</scope>
</reference>
<gene>
    <name evidence="1" type="ORF">HPBE_LOCUS6175</name>
</gene>
<protein>
    <submittedName>
        <fullName evidence="3">Reverse transcriptase domain-containing protein</fullName>
    </submittedName>
</protein>
<dbReference type="AlphaFoldDB" id="A0A183FHE0"/>
<dbReference type="Proteomes" id="UP000050761">
    <property type="component" value="Unassembled WGS sequence"/>
</dbReference>
<evidence type="ECO:0000313" key="2">
    <source>
        <dbReference type="Proteomes" id="UP000050761"/>
    </source>
</evidence>
<dbReference type="EMBL" id="UZAH01025613">
    <property type="protein sequence ID" value="VDO67258.1"/>
    <property type="molecule type" value="Genomic_DNA"/>
</dbReference>
<sequence length="95" mass="11035">MYGFPINQLMILLKESLACSVFRWSGKYFAQTRRLAMGQRLAPTLAIAFMSKYVDDCFIICSTQDEMNRCFEIINSQPDYISLTRERLVDTGFPF</sequence>
<accession>A0A183FHE0</accession>
<evidence type="ECO:0000313" key="1">
    <source>
        <dbReference type="EMBL" id="VDO67258.1"/>
    </source>
</evidence>
<dbReference type="PANTHER" id="PTHR21301">
    <property type="entry name" value="REVERSE TRANSCRIPTASE"/>
    <property type="match status" value="1"/>
</dbReference>
<dbReference type="OrthoDB" id="5862033at2759"/>
<proteinExistence type="predicted"/>
<name>A0A183FHE0_HELPZ</name>
<keyword evidence="2" id="KW-1185">Reference proteome</keyword>
<accession>A0A3P8ARX8</accession>